<dbReference type="Proteomes" id="UP000195667">
    <property type="component" value="Unassembled WGS sequence"/>
</dbReference>
<evidence type="ECO:0008006" key="3">
    <source>
        <dbReference type="Google" id="ProtNLM"/>
    </source>
</evidence>
<evidence type="ECO:0000313" key="2">
    <source>
        <dbReference type="Proteomes" id="UP000195667"/>
    </source>
</evidence>
<reference evidence="2" key="1">
    <citation type="submission" date="2017-02" db="EMBL/GenBank/DDBJ databases">
        <authorList>
            <person name="Daims H."/>
        </authorList>
    </citation>
    <scope>NUCLEOTIDE SEQUENCE [LARGE SCALE GENOMIC DNA]</scope>
</reference>
<organism evidence="1 2">
    <name type="scientific">Crenothrix polyspora</name>
    <dbReference type="NCBI Taxonomy" id="360316"/>
    <lineage>
        <taxon>Bacteria</taxon>
        <taxon>Pseudomonadati</taxon>
        <taxon>Pseudomonadota</taxon>
        <taxon>Gammaproteobacteria</taxon>
        <taxon>Methylococcales</taxon>
        <taxon>Crenotrichaceae</taxon>
        <taxon>Crenothrix</taxon>
    </lineage>
</organism>
<dbReference type="AlphaFoldDB" id="A0A1R4GZZ5"/>
<keyword evidence="2" id="KW-1185">Reference proteome</keyword>
<protein>
    <recommendedName>
        <fullName evidence="3">Transposase</fullName>
    </recommendedName>
</protein>
<evidence type="ECO:0000313" key="1">
    <source>
        <dbReference type="EMBL" id="SJM89524.1"/>
    </source>
</evidence>
<name>A0A1R4GZZ5_9GAMM</name>
<dbReference type="EMBL" id="FUKI01000016">
    <property type="protein sequence ID" value="SJM89524.1"/>
    <property type="molecule type" value="Genomic_DNA"/>
</dbReference>
<accession>A0A1R4GZZ5</accession>
<sequence length="65" mass="7746">MQMAHIIHQLMTLNTRFQETFMKEKNHPTLKDLWKKLVGAMEWAELDGQVLKNMAGVRRQFRFAT</sequence>
<gene>
    <name evidence="1" type="ORF">CRENPOLYSF1_1120022</name>
</gene>
<proteinExistence type="predicted"/>